<accession>A0A914AGH4</accession>
<organism evidence="1 2">
    <name type="scientific">Patiria miniata</name>
    <name type="common">Bat star</name>
    <name type="synonym">Asterina miniata</name>
    <dbReference type="NCBI Taxonomy" id="46514"/>
    <lineage>
        <taxon>Eukaryota</taxon>
        <taxon>Metazoa</taxon>
        <taxon>Echinodermata</taxon>
        <taxon>Eleutherozoa</taxon>
        <taxon>Asterozoa</taxon>
        <taxon>Asteroidea</taxon>
        <taxon>Valvatacea</taxon>
        <taxon>Valvatida</taxon>
        <taxon>Asterinidae</taxon>
        <taxon>Patiria</taxon>
    </lineage>
</organism>
<protein>
    <submittedName>
        <fullName evidence="1">Uncharacterized protein</fullName>
    </submittedName>
</protein>
<keyword evidence="2" id="KW-1185">Reference proteome</keyword>
<dbReference type="PANTHER" id="PTHR46880">
    <property type="entry name" value="RAS-ASSOCIATING DOMAIN-CONTAINING PROTEIN"/>
    <property type="match status" value="1"/>
</dbReference>
<dbReference type="InterPro" id="IPR012337">
    <property type="entry name" value="RNaseH-like_sf"/>
</dbReference>
<dbReference type="PANTHER" id="PTHR46880:SF9">
    <property type="entry name" value="ZINC FINGER PROTEIN 862"/>
    <property type="match status" value="1"/>
</dbReference>
<dbReference type="OMA" id="YTHEAKC"/>
<sequence>MHQRAAGFKSAPASIDDFFKQTTIGKSIRKGEEAEQMRIEKLIDIAYVVCKTEKPFTLFPYICKLEIRHGVELGTSYHTEKKCAEFASCVAEVLKEDLMNDLKDTPKYLTIFIDGSTDVSTTERELMYILYIHEGVPTVKFLKLEHLASANASSIVAAIKSVMGHFNLSNHGLVAFVSDGASVNFGRNSGVVTRLRQEYPDLLGIHCMNHRLELAAKDAFKGTSMEEVITMLNSLYALYSRSPKRMGKLEELAKIMKEDLLKPVKANGTRWVHFKSRAVAALIKSYAVIIASLENEVASNEPAAEMAKLKGYLNKLKSVRFVFHLLLLKSLITPLANLSLALQKDITHFNVALTYLTTFYQRINDLLSALRALLEPEDHEDVISTDVDEDGRSLNESDDEPAAKRPALTKDYMVADFQKILHDLMETDSGVSFKDVQLKGQALSASDVDTISTPLITNVKKSVHIRLGKCHEEAQYASLKILDTRAWPTDREALVRFGRPLVQSFIDHFGQLVTQQASNAIVERGFSAMNRVKSDYRNKLATDTLDELMRITLSGPPEHIFDSSSAATCFLNRCSRRPGQAD</sequence>
<evidence type="ECO:0000313" key="1">
    <source>
        <dbReference type="EnsemblMetazoa" id="XP_038062621.1"/>
    </source>
</evidence>
<dbReference type="OrthoDB" id="10060990at2759"/>
<dbReference type="AlphaFoldDB" id="A0A914AGH4"/>
<name>A0A914AGH4_PATMI</name>
<dbReference type="SUPFAM" id="SSF53098">
    <property type="entry name" value="Ribonuclease H-like"/>
    <property type="match status" value="1"/>
</dbReference>
<dbReference type="EnsemblMetazoa" id="XM_038206693.1">
    <property type="protein sequence ID" value="XP_038062621.1"/>
    <property type="gene ID" value="LOC119733117"/>
</dbReference>
<proteinExistence type="predicted"/>
<reference evidence="1" key="1">
    <citation type="submission" date="2022-11" db="UniProtKB">
        <authorList>
            <consortium name="EnsemblMetazoa"/>
        </authorList>
    </citation>
    <scope>IDENTIFICATION</scope>
</reference>
<evidence type="ECO:0000313" key="2">
    <source>
        <dbReference type="Proteomes" id="UP000887568"/>
    </source>
</evidence>
<dbReference type="Proteomes" id="UP000887568">
    <property type="component" value="Unplaced"/>
</dbReference>
<dbReference type="GeneID" id="119733117"/>
<dbReference type="RefSeq" id="XP_038062621.1">
    <property type="nucleotide sequence ID" value="XM_038206693.1"/>
</dbReference>